<feature type="transmembrane region" description="Helical" evidence="6">
    <location>
        <begin position="347"/>
        <end position="366"/>
    </location>
</feature>
<accession>A0A0S1SGF4</accession>
<gene>
    <name evidence="7" type="ORF">PeribacterD1_1021</name>
</gene>
<dbReference type="InterPro" id="IPR050833">
    <property type="entry name" value="Poly_Biosynth_Transport"/>
</dbReference>
<evidence type="ECO:0000256" key="1">
    <source>
        <dbReference type="ARBA" id="ARBA00004651"/>
    </source>
</evidence>
<feature type="transmembrane region" description="Helical" evidence="6">
    <location>
        <begin position="155"/>
        <end position="172"/>
    </location>
</feature>
<organism evidence="7 8">
    <name type="scientific">Candidatus Peribacter riflensis</name>
    <dbReference type="NCBI Taxonomy" id="1735162"/>
    <lineage>
        <taxon>Bacteria</taxon>
        <taxon>Candidatus Peregrinibacteriota</taxon>
        <taxon>Candidatus Peribacteria</taxon>
        <taxon>Candidatus Peribacterales</taxon>
        <taxon>Candidatus Peribacteraceae</taxon>
        <taxon>Candidatus Peribacter</taxon>
    </lineage>
</organism>
<accession>A0A0S1SUA7</accession>
<evidence type="ECO:0000256" key="5">
    <source>
        <dbReference type="ARBA" id="ARBA00023136"/>
    </source>
</evidence>
<keyword evidence="3 6" id="KW-0812">Transmembrane</keyword>
<dbReference type="Pfam" id="PF01943">
    <property type="entry name" value="Polysacc_synt"/>
    <property type="match status" value="1"/>
</dbReference>
<dbReference type="InterPro" id="IPR002797">
    <property type="entry name" value="Polysacc_synth"/>
</dbReference>
<name>A0A0S1SUA7_9BACT</name>
<accession>A0A0S1SQ03</accession>
<feature type="transmembrane region" description="Helical" evidence="6">
    <location>
        <begin position="12"/>
        <end position="37"/>
    </location>
</feature>
<reference evidence="7 8" key="2">
    <citation type="journal article" date="2016" name="PeerJ">
        <title>Analysis of five complete genome sequences for members of the class Peribacteria in the recently recognized Peregrinibacteria bacterial phylum.</title>
        <authorList>
            <person name="Anantharaman K."/>
            <person name="Brown C.T."/>
            <person name="Burstein D."/>
            <person name="Castelle C.J."/>
            <person name="Probst A.J."/>
            <person name="Thomas B.C."/>
            <person name="Williams K.H."/>
            <person name="Banfield J.F."/>
        </authorList>
    </citation>
    <scope>NUCLEOTIDE SEQUENCE [LARGE SCALE GENOMIC DNA]</scope>
    <source>
        <strain evidence="7">RIFOXYD1_FULL_PER-ii_59_16</strain>
    </source>
</reference>
<evidence type="ECO:0000256" key="6">
    <source>
        <dbReference type="SAM" id="Phobius"/>
    </source>
</evidence>
<dbReference type="PANTHER" id="PTHR30250:SF11">
    <property type="entry name" value="O-ANTIGEN TRANSPORTER-RELATED"/>
    <property type="match status" value="1"/>
</dbReference>
<sequence length="499" mass="54742">MPSAGKKIVASTLWQLASQITMAALSILGIKFVATALSLEMAGYYNSSYGYLQVFGILADFGLYAVSVREMSRSDRKEEVLSALIFLRSIILTLSLGSAILLAWILPSWHGTPLPLGITLAAFTPFFTLLAGTLRSVFQIHYRLNYVFIAEVSQRLLTTAMLGMVVFLGARGSDNVNLFYFCTLIGGIGALLLLILSYIYARRFVTFAARWHWPTMRYLLQSALPFGTAYLLLALCRQFDMTMIALLRPDFQIQNAYYGFVLRMGEMGFLIPTFLLNSILPVVSERRERGENTSDLLGKTFLVLLLLGTTAGLFAALWPRPLVAMLTTRDYLSTAAHPGADTALRLASVPMFLYGFILFSFYMALVHGEWKRLMITLVTGAALSIGSNLILIPQLGFVGAATTAIIVQSLLVALLLPATLRYSQPKFPPTAFVRWFVFSLLLAVGLWITRPFLANDFLTAFGLVAAGAVLGILLWITGLAGLLGALHRRALGLGGKSEI</sequence>
<feature type="transmembrane region" description="Helical" evidence="6">
    <location>
        <begin position="112"/>
        <end position="134"/>
    </location>
</feature>
<feature type="transmembrane region" description="Helical" evidence="6">
    <location>
        <begin position="222"/>
        <end position="247"/>
    </location>
</feature>
<feature type="transmembrane region" description="Helical" evidence="6">
    <location>
        <begin position="296"/>
        <end position="318"/>
    </location>
</feature>
<evidence type="ECO:0000256" key="3">
    <source>
        <dbReference type="ARBA" id="ARBA00022692"/>
    </source>
</evidence>
<evidence type="ECO:0000256" key="4">
    <source>
        <dbReference type="ARBA" id="ARBA00022989"/>
    </source>
</evidence>
<evidence type="ECO:0000313" key="7">
    <source>
        <dbReference type="EMBL" id="ALM13685.1"/>
    </source>
</evidence>
<evidence type="ECO:0000256" key="2">
    <source>
        <dbReference type="ARBA" id="ARBA00022475"/>
    </source>
</evidence>
<dbReference type="GO" id="GO:0005886">
    <property type="term" value="C:plasma membrane"/>
    <property type="evidence" value="ECO:0007669"/>
    <property type="project" value="UniProtKB-SubCell"/>
</dbReference>
<feature type="transmembrane region" description="Helical" evidence="6">
    <location>
        <begin position="80"/>
        <end position="106"/>
    </location>
</feature>
<protein>
    <submittedName>
        <fullName evidence="7">Flippase Wzx</fullName>
    </submittedName>
</protein>
<dbReference type="AlphaFoldDB" id="A0A0S1SUA7"/>
<keyword evidence="4 6" id="KW-1133">Transmembrane helix</keyword>
<feature type="transmembrane region" description="Helical" evidence="6">
    <location>
        <begin position="178"/>
        <end position="201"/>
    </location>
</feature>
<dbReference type="PANTHER" id="PTHR30250">
    <property type="entry name" value="PST FAMILY PREDICTED COLANIC ACID TRANSPORTER"/>
    <property type="match status" value="1"/>
</dbReference>
<feature type="transmembrane region" description="Helical" evidence="6">
    <location>
        <begin position="432"/>
        <end position="449"/>
    </location>
</feature>
<proteinExistence type="predicted"/>
<dbReference type="EMBL" id="CP013065">
    <property type="protein sequence ID" value="ALM13685.1"/>
    <property type="molecule type" value="Genomic_DNA"/>
</dbReference>
<comment type="subcellular location">
    <subcellularLocation>
        <location evidence="1">Cell membrane</location>
        <topology evidence="1">Multi-pass membrane protein</topology>
    </subcellularLocation>
</comment>
<keyword evidence="5 6" id="KW-0472">Membrane</keyword>
<feature type="transmembrane region" description="Helical" evidence="6">
    <location>
        <begin position="267"/>
        <end position="284"/>
    </location>
</feature>
<keyword evidence="2" id="KW-1003">Cell membrane</keyword>
<feature type="transmembrane region" description="Helical" evidence="6">
    <location>
        <begin position="49"/>
        <end position="68"/>
    </location>
</feature>
<dbReference type="KEGG" id="prf:PeribacterA2_1021"/>
<evidence type="ECO:0000313" key="8">
    <source>
        <dbReference type="Proteomes" id="UP000069135"/>
    </source>
</evidence>
<feature type="transmembrane region" description="Helical" evidence="6">
    <location>
        <begin position="461"/>
        <end position="486"/>
    </location>
</feature>
<reference evidence="8" key="1">
    <citation type="submission" date="2015-10" db="EMBL/GenBank/DDBJ databases">
        <title>Analysis of five complete genome sequences for members of the class Peribacteria in the recently recognized Peregrinibacteria bacterial phylum.</title>
        <authorList>
            <person name="Anantharaman K."/>
            <person name="Brown C.T."/>
            <person name="Burstein D."/>
            <person name="Castelle C.J."/>
            <person name="Probst A.J."/>
            <person name="Thomas B.C."/>
            <person name="Williams K.H."/>
            <person name="Banfield J.F."/>
        </authorList>
    </citation>
    <scope>NUCLEOTIDE SEQUENCE [LARGE SCALE GENOMIC DNA]</scope>
</reference>
<dbReference type="Proteomes" id="UP000069135">
    <property type="component" value="Chromosome"/>
</dbReference>
<feature type="transmembrane region" description="Helical" evidence="6">
    <location>
        <begin position="397"/>
        <end position="420"/>
    </location>
</feature>
<feature type="transmembrane region" description="Helical" evidence="6">
    <location>
        <begin position="373"/>
        <end position="391"/>
    </location>
</feature>
<accession>A0A0S1SXM3</accession>
<accession>A0A0S1SKE5</accession>
<dbReference type="STRING" id="1735162.PeribacterB2_1023"/>